<keyword evidence="1" id="KW-0489">Methyltransferase</keyword>
<evidence type="ECO:0000313" key="5">
    <source>
        <dbReference type="Proteomes" id="UP000515121"/>
    </source>
</evidence>
<sequence length="368" mass="41880">MAMANTVLCMNGGDQETIYANNSLLQKTILLKTRPIIEDTIKDMFNKALPTCSKIADLGCASGPNTFFLISQVINTVQSICCQQGLKKSPEFQVFLNDLPGNDFNTIFRSVTGFYSRLNEENRDMHLGLCFIAGVLGSFYGRLFPEKSMHFINSSYSVHWLSEIPVGLENNKGNIYMAKSSPPDVLKAYSEQFQKDFSNFLRLRSEEIISGGRMLLTLVGRTVADPISKDCCYLWELLAKSLSDLVAEGQIEESDLNSFNMPYYNPYKEEVWDIIQKEGSFDLDKLEIFKVNWDHEDDDSNKNFVFNKYRSGQNVANCIRAITEPMLTNHFGETVIDNLFTKYAEHVAEHLSKEKTKYVNVVISMIRK</sequence>
<evidence type="ECO:0000256" key="3">
    <source>
        <dbReference type="ARBA" id="ARBA00022723"/>
    </source>
</evidence>
<keyword evidence="2" id="KW-0808">Transferase</keyword>
<dbReference type="GO" id="GO:0008168">
    <property type="term" value="F:methyltransferase activity"/>
    <property type="evidence" value="ECO:0007669"/>
    <property type="project" value="UniProtKB-KW"/>
</dbReference>
<dbReference type="KEGG" id="dzi:111309877"/>
<keyword evidence="4" id="KW-0460">Magnesium</keyword>
<name>A0A6P6AIH9_DURZI</name>
<dbReference type="InterPro" id="IPR042086">
    <property type="entry name" value="MeTrfase_capping"/>
</dbReference>
<keyword evidence="5" id="KW-1185">Reference proteome</keyword>
<dbReference type="Pfam" id="PF03492">
    <property type="entry name" value="Methyltransf_7"/>
    <property type="match status" value="1"/>
</dbReference>
<dbReference type="Gene3D" id="1.10.1200.270">
    <property type="entry name" value="Methyltransferase, alpha-helical capping domain"/>
    <property type="match status" value="1"/>
</dbReference>
<dbReference type="OrthoDB" id="1523883at2759"/>
<proteinExistence type="predicted"/>
<evidence type="ECO:0000313" key="6">
    <source>
        <dbReference type="RefSeq" id="XP_022764608.1"/>
    </source>
</evidence>
<dbReference type="Proteomes" id="UP000515121">
    <property type="component" value="Unplaced"/>
</dbReference>
<evidence type="ECO:0000256" key="2">
    <source>
        <dbReference type="ARBA" id="ARBA00022679"/>
    </source>
</evidence>
<accession>A0A6P6AIH9</accession>
<keyword evidence="3" id="KW-0479">Metal-binding</keyword>
<dbReference type="InterPro" id="IPR029063">
    <property type="entry name" value="SAM-dependent_MTases_sf"/>
</dbReference>
<dbReference type="GO" id="GO:0032259">
    <property type="term" value="P:methylation"/>
    <property type="evidence" value="ECO:0007669"/>
    <property type="project" value="UniProtKB-KW"/>
</dbReference>
<dbReference type="PANTHER" id="PTHR31009">
    <property type="entry name" value="S-ADENOSYL-L-METHIONINE:CARBOXYL METHYLTRANSFERASE FAMILY PROTEIN"/>
    <property type="match status" value="1"/>
</dbReference>
<dbReference type="GO" id="GO:0046872">
    <property type="term" value="F:metal ion binding"/>
    <property type="evidence" value="ECO:0007669"/>
    <property type="project" value="UniProtKB-KW"/>
</dbReference>
<dbReference type="AlphaFoldDB" id="A0A6P6AIH9"/>
<organism evidence="5 6">
    <name type="scientific">Durio zibethinus</name>
    <name type="common">Durian</name>
    <dbReference type="NCBI Taxonomy" id="66656"/>
    <lineage>
        <taxon>Eukaryota</taxon>
        <taxon>Viridiplantae</taxon>
        <taxon>Streptophyta</taxon>
        <taxon>Embryophyta</taxon>
        <taxon>Tracheophyta</taxon>
        <taxon>Spermatophyta</taxon>
        <taxon>Magnoliopsida</taxon>
        <taxon>eudicotyledons</taxon>
        <taxon>Gunneridae</taxon>
        <taxon>Pentapetalae</taxon>
        <taxon>rosids</taxon>
        <taxon>malvids</taxon>
        <taxon>Malvales</taxon>
        <taxon>Malvaceae</taxon>
        <taxon>Helicteroideae</taxon>
        <taxon>Durio</taxon>
    </lineage>
</organism>
<dbReference type="SUPFAM" id="SSF53335">
    <property type="entry name" value="S-adenosyl-L-methionine-dependent methyltransferases"/>
    <property type="match status" value="1"/>
</dbReference>
<gene>
    <name evidence="6" type="primary">LOC111309877</name>
</gene>
<protein>
    <submittedName>
        <fullName evidence="6">Benzoate carboxyl methyltransferase-like</fullName>
    </submittedName>
</protein>
<reference evidence="6" key="1">
    <citation type="submission" date="2025-08" db="UniProtKB">
        <authorList>
            <consortium name="RefSeq"/>
        </authorList>
    </citation>
    <scope>IDENTIFICATION</scope>
    <source>
        <tissue evidence="6">Fruit stalk</tissue>
    </source>
</reference>
<evidence type="ECO:0000256" key="1">
    <source>
        <dbReference type="ARBA" id="ARBA00022603"/>
    </source>
</evidence>
<dbReference type="InterPro" id="IPR005299">
    <property type="entry name" value="MeTrfase_7"/>
</dbReference>
<evidence type="ECO:0000256" key="4">
    <source>
        <dbReference type="ARBA" id="ARBA00022842"/>
    </source>
</evidence>
<dbReference type="RefSeq" id="XP_022764608.1">
    <property type="nucleotide sequence ID" value="XM_022908873.1"/>
</dbReference>
<dbReference type="GeneID" id="111309877"/>
<dbReference type="Gene3D" id="3.40.50.150">
    <property type="entry name" value="Vaccinia Virus protein VP39"/>
    <property type="match status" value="1"/>
</dbReference>